<dbReference type="Proteomes" id="UP000509421">
    <property type="component" value="Chromosome"/>
</dbReference>
<gene>
    <name evidence="1" type="ORF">HWQ14_08375</name>
</gene>
<dbReference type="InterPro" id="IPR051220">
    <property type="entry name" value="TFA_Chaperone"/>
</dbReference>
<dbReference type="PANTHER" id="PTHR34413">
    <property type="entry name" value="PROPHAGE TAIL FIBER ASSEMBLY PROTEIN HOMOLOG TFAE-RELATED-RELATED"/>
    <property type="match status" value="1"/>
</dbReference>
<reference evidence="1 2" key="1">
    <citation type="submission" date="2020-06" db="EMBL/GenBank/DDBJ databases">
        <title>Long-read sequencing of DSM26481-BlokeschLab.</title>
        <authorList>
            <person name="Blokesch M."/>
        </authorList>
    </citation>
    <scope>NUCLEOTIDE SEQUENCE [LARGE SCALE GENOMIC DNA]</scope>
    <source>
        <strain evidence="1 2">DSM 26481</strain>
    </source>
</reference>
<name>A0A7H8UCR2_ENTCL</name>
<dbReference type="Pfam" id="PF02413">
    <property type="entry name" value="Caudo_TAP"/>
    <property type="match status" value="1"/>
</dbReference>
<evidence type="ECO:0000313" key="1">
    <source>
        <dbReference type="EMBL" id="QKZ97702.1"/>
    </source>
</evidence>
<protein>
    <submittedName>
        <fullName evidence="1">Tail fiber assembly protein</fullName>
    </submittedName>
</protein>
<dbReference type="EMBL" id="CP056117">
    <property type="protein sequence ID" value="QKZ97702.1"/>
    <property type="molecule type" value="Genomic_DNA"/>
</dbReference>
<dbReference type="AlphaFoldDB" id="A0A7H8UCR2"/>
<accession>A0A7H8UCR2</accession>
<dbReference type="RefSeq" id="WP_176609453.1">
    <property type="nucleotide sequence ID" value="NZ_CP056117.1"/>
</dbReference>
<proteinExistence type="predicted"/>
<organism evidence="1 2">
    <name type="scientific">Enterobacter cloacae</name>
    <dbReference type="NCBI Taxonomy" id="550"/>
    <lineage>
        <taxon>Bacteria</taxon>
        <taxon>Pseudomonadati</taxon>
        <taxon>Pseudomonadota</taxon>
        <taxon>Gammaproteobacteria</taxon>
        <taxon>Enterobacterales</taxon>
        <taxon>Enterobacteriaceae</taxon>
        <taxon>Enterobacter</taxon>
        <taxon>Enterobacter cloacae complex</taxon>
    </lineage>
</organism>
<evidence type="ECO:0000313" key="2">
    <source>
        <dbReference type="Proteomes" id="UP000509421"/>
    </source>
</evidence>
<sequence length="143" mass="16510">MNKYFSNEENSFYLEETVRVYEAQGIPVPSDLVKITDSEYEEFMVSPDRKTPRFNVNRNCMEWVDIAPPSKEESVDNADSLKSRLMSVATQAILPLQDAVDLEMATEKESTLLTEWKKYRVLLSRIDVNNAPDIEWPETPLSE</sequence>
<dbReference type="InterPro" id="IPR003458">
    <property type="entry name" value="Phage_T4_Gp38_tail_assem"/>
</dbReference>
<dbReference type="PANTHER" id="PTHR34413:SF2">
    <property type="entry name" value="PROPHAGE TAIL FIBER ASSEMBLY PROTEIN HOMOLOG TFAE-RELATED"/>
    <property type="match status" value="1"/>
</dbReference>